<protein>
    <submittedName>
        <fullName evidence="2">Uncharacterized protein</fullName>
    </submittedName>
</protein>
<accession>A0AAD7GKS6</accession>
<proteinExistence type="predicted"/>
<name>A0AAD7GKS6_9AGAR</name>
<sequence length="258" mass="29278">MDNKSQQERRQGKRRRTKGDSDESDDMRKAIRRSKLDDIAEISSEEEVQSQLWSDANLLAAQKELNREQGSQEDSMEYKCRCAAQRRNEHMLKEEQFRRDVKLANQLSAEDVQIAADYAMAQQIYQKEKDRLACRRSEIKEARDALGKNWAKKRKEKVRTPNPAVSTAPPSRGTIPNSVKVEGSLKANVEAPAPVAEATTIPKRECKVHDLKDRIALQKIRQGDLEAKGWLGYTDQGLNGTLTVIHLMPTPRRVAGTL</sequence>
<evidence type="ECO:0000256" key="1">
    <source>
        <dbReference type="SAM" id="MobiDB-lite"/>
    </source>
</evidence>
<feature type="compositionally biased region" description="Basic and acidic residues" evidence="1">
    <location>
        <begin position="1"/>
        <end position="10"/>
    </location>
</feature>
<evidence type="ECO:0000313" key="3">
    <source>
        <dbReference type="Proteomes" id="UP001215598"/>
    </source>
</evidence>
<evidence type="ECO:0000313" key="2">
    <source>
        <dbReference type="EMBL" id="KAJ7699687.1"/>
    </source>
</evidence>
<keyword evidence="3" id="KW-1185">Reference proteome</keyword>
<dbReference type="EMBL" id="JARKIB010000568">
    <property type="protein sequence ID" value="KAJ7699687.1"/>
    <property type="molecule type" value="Genomic_DNA"/>
</dbReference>
<organism evidence="2 3">
    <name type="scientific">Mycena metata</name>
    <dbReference type="NCBI Taxonomy" id="1033252"/>
    <lineage>
        <taxon>Eukaryota</taxon>
        <taxon>Fungi</taxon>
        <taxon>Dikarya</taxon>
        <taxon>Basidiomycota</taxon>
        <taxon>Agaricomycotina</taxon>
        <taxon>Agaricomycetes</taxon>
        <taxon>Agaricomycetidae</taxon>
        <taxon>Agaricales</taxon>
        <taxon>Marasmiineae</taxon>
        <taxon>Mycenaceae</taxon>
        <taxon>Mycena</taxon>
    </lineage>
</organism>
<dbReference type="AlphaFoldDB" id="A0AAD7GKS6"/>
<feature type="compositionally biased region" description="Polar residues" evidence="1">
    <location>
        <begin position="163"/>
        <end position="174"/>
    </location>
</feature>
<gene>
    <name evidence="2" type="ORF">B0H16DRAFT_1749324</name>
</gene>
<feature type="region of interest" description="Disordered" evidence="1">
    <location>
        <begin position="153"/>
        <end position="174"/>
    </location>
</feature>
<feature type="region of interest" description="Disordered" evidence="1">
    <location>
        <begin position="1"/>
        <end position="29"/>
    </location>
</feature>
<feature type="compositionally biased region" description="Basic and acidic residues" evidence="1">
    <location>
        <begin position="18"/>
        <end position="29"/>
    </location>
</feature>
<comment type="caution">
    <text evidence="2">The sequence shown here is derived from an EMBL/GenBank/DDBJ whole genome shotgun (WGS) entry which is preliminary data.</text>
</comment>
<dbReference type="Proteomes" id="UP001215598">
    <property type="component" value="Unassembled WGS sequence"/>
</dbReference>
<reference evidence="2" key="1">
    <citation type="submission" date="2023-03" db="EMBL/GenBank/DDBJ databases">
        <title>Massive genome expansion in bonnet fungi (Mycena s.s.) driven by repeated elements and novel gene families across ecological guilds.</title>
        <authorList>
            <consortium name="Lawrence Berkeley National Laboratory"/>
            <person name="Harder C.B."/>
            <person name="Miyauchi S."/>
            <person name="Viragh M."/>
            <person name="Kuo A."/>
            <person name="Thoen E."/>
            <person name="Andreopoulos B."/>
            <person name="Lu D."/>
            <person name="Skrede I."/>
            <person name="Drula E."/>
            <person name="Henrissat B."/>
            <person name="Morin E."/>
            <person name="Kohler A."/>
            <person name="Barry K."/>
            <person name="LaButti K."/>
            <person name="Morin E."/>
            <person name="Salamov A."/>
            <person name="Lipzen A."/>
            <person name="Mereny Z."/>
            <person name="Hegedus B."/>
            <person name="Baldrian P."/>
            <person name="Stursova M."/>
            <person name="Weitz H."/>
            <person name="Taylor A."/>
            <person name="Grigoriev I.V."/>
            <person name="Nagy L.G."/>
            <person name="Martin F."/>
            <person name="Kauserud H."/>
        </authorList>
    </citation>
    <scope>NUCLEOTIDE SEQUENCE</scope>
    <source>
        <strain evidence="2">CBHHK182m</strain>
    </source>
</reference>